<protein>
    <submittedName>
        <fullName evidence="1">Uncharacterized protein</fullName>
    </submittedName>
</protein>
<proteinExistence type="predicted"/>
<sequence>MVTIKDLEAWIWCLGEEKEWVDVIRADFKAPRLKNLCPALWYDEVSSCIVGKSMSHTRGEFPMSNFSRNFEFLQAQGIAMSMLYDHGG</sequence>
<accession>U5CP26</accession>
<dbReference type="HOGENOM" id="CLU_2472080_0_0_1"/>
<dbReference type="AlphaFoldDB" id="U5CP26"/>
<name>U5CP26_AMBTC</name>
<dbReference type="EMBL" id="KI392518">
    <property type="protein sequence ID" value="ERN14921.1"/>
    <property type="molecule type" value="Genomic_DNA"/>
</dbReference>
<keyword evidence="2" id="KW-1185">Reference proteome</keyword>
<gene>
    <name evidence="1" type="ORF">AMTR_s00032p00188690</name>
</gene>
<reference evidence="2" key="1">
    <citation type="journal article" date="2013" name="Science">
        <title>The Amborella genome and the evolution of flowering plants.</title>
        <authorList>
            <consortium name="Amborella Genome Project"/>
        </authorList>
    </citation>
    <scope>NUCLEOTIDE SEQUENCE [LARGE SCALE GENOMIC DNA]</scope>
</reference>
<dbReference type="Proteomes" id="UP000017836">
    <property type="component" value="Unassembled WGS sequence"/>
</dbReference>
<organism evidence="1 2">
    <name type="scientific">Amborella trichopoda</name>
    <dbReference type="NCBI Taxonomy" id="13333"/>
    <lineage>
        <taxon>Eukaryota</taxon>
        <taxon>Viridiplantae</taxon>
        <taxon>Streptophyta</taxon>
        <taxon>Embryophyta</taxon>
        <taxon>Tracheophyta</taxon>
        <taxon>Spermatophyta</taxon>
        <taxon>Magnoliopsida</taxon>
        <taxon>Amborellales</taxon>
        <taxon>Amborellaceae</taxon>
        <taxon>Amborella</taxon>
    </lineage>
</organism>
<evidence type="ECO:0000313" key="1">
    <source>
        <dbReference type="EMBL" id="ERN14921.1"/>
    </source>
</evidence>
<dbReference type="Gramene" id="ERN14921">
    <property type="protein sequence ID" value="ERN14921"/>
    <property type="gene ID" value="AMTR_s00032p00188690"/>
</dbReference>
<evidence type="ECO:0000313" key="2">
    <source>
        <dbReference type="Proteomes" id="UP000017836"/>
    </source>
</evidence>